<dbReference type="eggNOG" id="KOG0376">
    <property type="taxonomic scope" value="Eukaryota"/>
</dbReference>
<evidence type="ECO:0000256" key="1">
    <source>
        <dbReference type="ARBA" id="ARBA00001936"/>
    </source>
</evidence>
<dbReference type="SUPFAM" id="SSF56300">
    <property type="entry name" value="Metallo-dependent phosphatases"/>
    <property type="match status" value="1"/>
</dbReference>
<reference evidence="5" key="1">
    <citation type="journal article" date="2007" name="Nature">
        <title>The grapevine genome sequence suggests ancestral hexaploidization in major angiosperm phyla.</title>
        <authorList>
            <consortium name="The French-Italian Public Consortium for Grapevine Genome Characterization."/>
            <person name="Jaillon O."/>
            <person name="Aury J.-M."/>
            <person name="Noel B."/>
            <person name="Policriti A."/>
            <person name="Clepet C."/>
            <person name="Casagrande A."/>
            <person name="Choisne N."/>
            <person name="Aubourg S."/>
            <person name="Vitulo N."/>
            <person name="Jubin C."/>
            <person name="Vezzi A."/>
            <person name="Legeai F."/>
            <person name="Hugueney P."/>
            <person name="Dasilva C."/>
            <person name="Horner D."/>
            <person name="Mica E."/>
            <person name="Jublot D."/>
            <person name="Poulain J."/>
            <person name="Bruyere C."/>
            <person name="Billault A."/>
            <person name="Segurens B."/>
            <person name="Gouyvenoux M."/>
            <person name="Ugarte E."/>
            <person name="Cattonaro F."/>
            <person name="Anthouard V."/>
            <person name="Vico V."/>
            <person name="Del Fabbro C."/>
            <person name="Alaux M."/>
            <person name="Di Gaspero G."/>
            <person name="Dumas V."/>
            <person name="Felice N."/>
            <person name="Paillard S."/>
            <person name="Juman I."/>
            <person name="Moroldo M."/>
            <person name="Scalabrin S."/>
            <person name="Canaguier A."/>
            <person name="Le Clainche I."/>
            <person name="Malacrida G."/>
            <person name="Durand E."/>
            <person name="Pesole G."/>
            <person name="Laucou V."/>
            <person name="Chatelet P."/>
            <person name="Merdinoglu D."/>
            <person name="Delledonne M."/>
            <person name="Pezzotti M."/>
            <person name="Lecharny A."/>
            <person name="Scarpelli C."/>
            <person name="Artiguenave F."/>
            <person name="Pe M.E."/>
            <person name="Valle G."/>
            <person name="Morgante M."/>
            <person name="Caboche M."/>
            <person name="Adam-Blondon A.-F."/>
            <person name="Weissenbach J."/>
            <person name="Quetier F."/>
            <person name="Wincker P."/>
        </authorList>
    </citation>
    <scope>NUCLEOTIDE SEQUENCE [LARGE SCALE GENOMIC DNA]</scope>
    <source>
        <strain evidence="5">cv. Pinot noir / PN40024</strain>
    </source>
</reference>
<evidence type="ECO:0000313" key="5">
    <source>
        <dbReference type="Proteomes" id="UP000009183"/>
    </source>
</evidence>
<comment type="cofactor">
    <cofactor evidence="1">
        <name>Mn(2+)</name>
        <dbReference type="ChEBI" id="CHEBI:29035"/>
    </cofactor>
</comment>
<keyword evidence="2" id="KW-0479">Metal-binding</keyword>
<dbReference type="InParanoid" id="F6I070"/>
<evidence type="ECO:0000313" key="4">
    <source>
        <dbReference type="EMBL" id="CCB60336.1"/>
    </source>
</evidence>
<dbReference type="HOGENOM" id="CLU_2101388_0_0_1"/>
<evidence type="ECO:0000256" key="2">
    <source>
        <dbReference type="ARBA" id="ARBA00022723"/>
    </source>
</evidence>
<name>F6I070_VITVI</name>
<dbReference type="EMBL" id="FN596505">
    <property type="protein sequence ID" value="CCB60336.1"/>
    <property type="molecule type" value="Genomic_DNA"/>
</dbReference>
<dbReference type="InterPro" id="IPR051134">
    <property type="entry name" value="PPP_phosphatase"/>
</dbReference>
<dbReference type="AlphaFoldDB" id="F6I070"/>
<keyword evidence="3" id="KW-0464">Manganese</keyword>
<dbReference type="InterPro" id="IPR029052">
    <property type="entry name" value="Metallo-depent_PP-like"/>
</dbReference>
<gene>
    <name evidence="4" type="ordered locus">VIT_02s0033g00650</name>
</gene>
<accession>F6I070</accession>
<keyword evidence="5" id="KW-1185">Reference proteome</keyword>
<dbReference type="Proteomes" id="UP000009183">
    <property type="component" value="Chromosome 2"/>
</dbReference>
<protein>
    <submittedName>
        <fullName evidence="4">Uncharacterized protein</fullName>
    </submittedName>
</protein>
<dbReference type="PaxDb" id="29760-VIT_02s0033g00650.t01"/>
<organism evidence="4 5">
    <name type="scientific">Vitis vinifera</name>
    <name type="common">Grape</name>
    <dbReference type="NCBI Taxonomy" id="29760"/>
    <lineage>
        <taxon>Eukaryota</taxon>
        <taxon>Viridiplantae</taxon>
        <taxon>Streptophyta</taxon>
        <taxon>Embryophyta</taxon>
        <taxon>Tracheophyta</taxon>
        <taxon>Spermatophyta</taxon>
        <taxon>Magnoliopsida</taxon>
        <taxon>eudicotyledons</taxon>
        <taxon>Gunneridae</taxon>
        <taxon>Pentapetalae</taxon>
        <taxon>rosids</taxon>
        <taxon>Vitales</taxon>
        <taxon>Vitaceae</taxon>
        <taxon>Viteae</taxon>
        <taxon>Vitis</taxon>
    </lineage>
</organism>
<dbReference type="GO" id="GO:0046872">
    <property type="term" value="F:metal ion binding"/>
    <property type="evidence" value="ECO:0007669"/>
    <property type="project" value="UniProtKB-KW"/>
</dbReference>
<dbReference type="PANTHER" id="PTHR45668">
    <property type="entry name" value="SERINE/THREONINE-PROTEIN PHOSPHATASE 5-RELATED"/>
    <property type="match status" value="1"/>
</dbReference>
<dbReference type="Gene3D" id="3.60.21.10">
    <property type="match status" value="1"/>
</dbReference>
<dbReference type="OrthoDB" id="1709462at2759"/>
<sequence length="116" mass="13332">MWGPDCTETFLKKLNLKLIVISHEGPDAREKQEDLGKMDEGYSIDHEVESWKLVTLFSALDFLQSQVTSVSFFVPTITHILKSMVSQFTTLNFFFNSFHLNTSCIDFMCKELKGKT</sequence>
<dbReference type="PANTHER" id="PTHR45668:SF9">
    <property type="entry name" value="SERINE_THREONINE-PROTEIN PHOSPHATASE 7"/>
    <property type="match status" value="1"/>
</dbReference>
<evidence type="ECO:0000256" key="3">
    <source>
        <dbReference type="ARBA" id="ARBA00023211"/>
    </source>
</evidence>
<dbReference type="STRING" id="29760.F6I070"/>
<proteinExistence type="predicted"/>